<evidence type="ECO:0000256" key="1">
    <source>
        <dbReference type="SAM" id="SignalP"/>
    </source>
</evidence>
<evidence type="ECO:0000313" key="3">
    <source>
        <dbReference type="Proteomes" id="UP001620626"/>
    </source>
</evidence>
<evidence type="ECO:0008006" key="4">
    <source>
        <dbReference type="Google" id="ProtNLM"/>
    </source>
</evidence>
<feature type="signal peptide" evidence="1">
    <location>
        <begin position="1"/>
        <end position="23"/>
    </location>
</feature>
<dbReference type="AlphaFoldDB" id="A0ABD2LZ00"/>
<proteinExistence type="predicted"/>
<name>A0ABD2LZ00_9BILA</name>
<accession>A0ABD2LZ00</accession>
<protein>
    <recommendedName>
        <fullName evidence="4">Secreted protein</fullName>
    </recommendedName>
</protein>
<feature type="chain" id="PRO_5044792362" description="Secreted protein" evidence="1">
    <location>
        <begin position="24"/>
        <end position="91"/>
    </location>
</feature>
<keyword evidence="1" id="KW-0732">Signal</keyword>
<dbReference type="Proteomes" id="UP001620626">
    <property type="component" value="Unassembled WGS sequence"/>
</dbReference>
<evidence type="ECO:0000313" key="2">
    <source>
        <dbReference type="EMBL" id="KAL3120371.1"/>
    </source>
</evidence>
<reference evidence="2 3" key="1">
    <citation type="submission" date="2024-10" db="EMBL/GenBank/DDBJ databases">
        <authorList>
            <person name="Kim D."/>
        </authorList>
    </citation>
    <scope>NUCLEOTIDE SEQUENCE [LARGE SCALE GENOMIC DNA]</scope>
    <source>
        <strain evidence="2">BH-2024</strain>
    </source>
</reference>
<comment type="caution">
    <text evidence="2">The sequence shown here is derived from an EMBL/GenBank/DDBJ whole genome shotgun (WGS) entry which is preliminary data.</text>
</comment>
<sequence>MFSTHFSSSAVSLLFLFVYSTVCLPYSTATILPAFSDFLSTAYGEKSKNQSPAGISVDRAALGTKMSLFTRKWPIIIVHGCKLSQQRNNWN</sequence>
<gene>
    <name evidence="2" type="ORF">niasHT_009196</name>
</gene>
<keyword evidence="3" id="KW-1185">Reference proteome</keyword>
<organism evidence="2 3">
    <name type="scientific">Heterodera trifolii</name>
    <dbReference type="NCBI Taxonomy" id="157864"/>
    <lineage>
        <taxon>Eukaryota</taxon>
        <taxon>Metazoa</taxon>
        <taxon>Ecdysozoa</taxon>
        <taxon>Nematoda</taxon>
        <taxon>Chromadorea</taxon>
        <taxon>Rhabditida</taxon>
        <taxon>Tylenchina</taxon>
        <taxon>Tylenchomorpha</taxon>
        <taxon>Tylenchoidea</taxon>
        <taxon>Heteroderidae</taxon>
        <taxon>Heteroderinae</taxon>
        <taxon>Heterodera</taxon>
    </lineage>
</organism>
<dbReference type="EMBL" id="JBICBT010000213">
    <property type="protein sequence ID" value="KAL3120371.1"/>
    <property type="molecule type" value="Genomic_DNA"/>
</dbReference>